<dbReference type="PANTHER" id="PTHR30474:SF13">
    <property type="entry name" value="STAGE V SPORULATION PROTEIN E"/>
    <property type="match status" value="1"/>
</dbReference>
<dbReference type="InterPro" id="IPR001182">
    <property type="entry name" value="FtsW/RodA"/>
</dbReference>
<dbReference type="GO" id="GO:0032153">
    <property type="term" value="C:cell division site"/>
    <property type="evidence" value="ECO:0007669"/>
    <property type="project" value="TreeGrafter"/>
</dbReference>
<dbReference type="GO" id="GO:0005886">
    <property type="term" value="C:plasma membrane"/>
    <property type="evidence" value="ECO:0007669"/>
    <property type="project" value="TreeGrafter"/>
</dbReference>
<feature type="compositionally biased region" description="Polar residues" evidence="6">
    <location>
        <begin position="24"/>
        <end position="43"/>
    </location>
</feature>
<evidence type="ECO:0000256" key="1">
    <source>
        <dbReference type="ARBA" id="ARBA00004141"/>
    </source>
</evidence>
<feature type="transmembrane region" description="Helical" evidence="7">
    <location>
        <begin position="216"/>
        <end position="232"/>
    </location>
</feature>
<dbReference type="GO" id="GO:0051301">
    <property type="term" value="P:cell division"/>
    <property type="evidence" value="ECO:0007669"/>
    <property type="project" value="UniProtKB-KW"/>
</dbReference>
<feature type="transmembrane region" description="Helical" evidence="7">
    <location>
        <begin position="84"/>
        <end position="104"/>
    </location>
</feature>
<accession>A0A9D1LWN4</accession>
<dbReference type="GO" id="GO:0008360">
    <property type="term" value="P:regulation of cell shape"/>
    <property type="evidence" value="ECO:0007669"/>
    <property type="project" value="UniProtKB-KW"/>
</dbReference>
<feature type="transmembrane region" description="Helical" evidence="7">
    <location>
        <begin position="265"/>
        <end position="285"/>
    </location>
</feature>
<evidence type="ECO:0000256" key="7">
    <source>
        <dbReference type="SAM" id="Phobius"/>
    </source>
</evidence>
<feature type="transmembrane region" description="Helical" evidence="7">
    <location>
        <begin position="344"/>
        <end position="370"/>
    </location>
</feature>
<evidence type="ECO:0000256" key="4">
    <source>
        <dbReference type="ARBA" id="ARBA00022989"/>
    </source>
</evidence>
<name>A0A9D1LWN4_9FIRM</name>
<feature type="transmembrane region" description="Helical" evidence="7">
    <location>
        <begin position="124"/>
        <end position="142"/>
    </location>
</feature>
<dbReference type="Proteomes" id="UP000824118">
    <property type="component" value="Unassembled WGS sequence"/>
</dbReference>
<keyword evidence="8" id="KW-0132">Cell division</keyword>
<dbReference type="AlphaFoldDB" id="A0A9D1LWN4"/>
<feature type="transmembrane region" description="Helical" evidence="7">
    <location>
        <begin position="382"/>
        <end position="407"/>
    </location>
</feature>
<keyword evidence="4 7" id="KW-1133">Transmembrane helix</keyword>
<dbReference type="Pfam" id="PF01098">
    <property type="entry name" value="FTSW_RODA_SPOVE"/>
    <property type="match status" value="1"/>
</dbReference>
<sequence>MENNKSGVSGGRNTRNLYDFDSVMSTSYRGTPSSGRSRTNSGNVSGGTVKRRKTNVSKTKPKGTRLSQPKVKHKPFAKGKGIDIPFLIIVLILLTVGIVMMFSASYPVGFYEEGDSYYYLKKQVVFAAIGLVAMFAVSYLNVNFFNKKPIAFILLAASYVGLTVVLFMPSQTGVHRWISIGSFTIQASEITKLVMIFFFAYFCTKLGDDINSLKKGILPTVIILGSTCFLLYKEPHYSGIVITVLLVAVMLFLGGLNIKWFAISGGAVVAVVAGLLVTGNLSYAMDRLHGWGKALDPNVSGDLLWDVWQTRNSLYAIGSGGFGGLGLTQSRQKYLYLPEPQNDFVFAIVCEELGFIGAVIILAVFALLVWRGIKISMSAPGVFAKLLGMGISAQVGLQVVLNIFVITDWLPNTGISLPFFSSGGSSLIMMLVQMGLVLSISRTSNLEKS</sequence>
<feature type="region of interest" description="Disordered" evidence="6">
    <location>
        <begin position="24"/>
        <end position="72"/>
    </location>
</feature>
<evidence type="ECO:0000256" key="5">
    <source>
        <dbReference type="ARBA" id="ARBA00023136"/>
    </source>
</evidence>
<feature type="compositionally biased region" description="Basic residues" evidence="6">
    <location>
        <begin position="49"/>
        <end position="63"/>
    </location>
</feature>
<organism evidence="8 9">
    <name type="scientific">Candidatus Limousia pullorum</name>
    <dbReference type="NCBI Taxonomy" id="2840860"/>
    <lineage>
        <taxon>Bacteria</taxon>
        <taxon>Bacillati</taxon>
        <taxon>Bacillota</taxon>
        <taxon>Clostridia</taxon>
        <taxon>Eubacteriales</taxon>
        <taxon>Oscillospiraceae</taxon>
        <taxon>Oscillospiraceae incertae sedis</taxon>
        <taxon>Candidatus Limousia</taxon>
    </lineage>
</organism>
<dbReference type="GO" id="GO:0015648">
    <property type="term" value="F:lipid-linked peptidoglycan transporter activity"/>
    <property type="evidence" value="ECO:0007669"/>
    <property type="project" value="TreeGrafter"/>
</dbReference>
<reference evidence="8" key="1">
    <citation type="submission" date="2020-10" db="EMBL/GenBank/DDBJ databases">
        <authorList>
            <person name="Gilroy R."/>
        </authorList>
    </citation>
    <scope>NUCLEOTIDE SEQUENCE</scope>
    <source>
        <strain evidence="8">ChiGjej1B1-1684</strain>
    </source>
</reference>
<evidence type="ECO:0000256" key="6">
    <source>
        <dbReference type="SAM" id="MobiDB-lite"/>
    </source>
</evidence>
<comment type="caution">
    <text evidence="8">The sequence shown here is derived from an EMBL/GenBank/DDBJ whole genome shotgun (WGS) entry which is preliminary data.</text>
</comment>
<comment type="subcellular location">
    <subcellularLocation>
        <location evidence="1">Membrane</location>
        <topology evidence="1">Multi-pass membrane protein</topology>
    </subcellularLocation>
</comment>
<keyword evidence="2 7" id="KW-0812">Transmembrane</keyword>
<evidence type="ECO:0000256" key="3">
    <source>
        <dbReference type="ARBA" id="ARBA00022960"/>
    </source>
</evidence>
<dbReference type="EMBL" id="DVNG01000003">
    <property type="protein sequence ID" value="HIU49439.1"/>
    <property type="molecule type" value="Genomic_DNA"/>
</dbReference>
<proteinExistence type="predicted"/>
<dbReference type="PANTHER" id="PTHR30474">
    <property type="entry name" value="CELL CYCLE PROTEIN"/>
    <property type="match status" value="1"/>
</dbReference>
<feature type="transmembrane region" description="Helical" evidence="7">
    <location>
        <begin position="180"/>
        <end position="204"/>
    </location>
</feature>
<evidence type="ECO:0000313" key="9">
    <source>
        <dbReference type="Proteomes" id="UP000824118"/>
    </source>
</evidence>
<evidence type="ECO:0000313" key="8">
    <source>
        <dbReference type="EMBL" id="HIU49439.1"/>
    </source>
</evidence>
<evidence type="ECO:0000256" key="2">
    <source>
        <dbReference type="ARBA" id="ARBA00022692"/>
    </source>
</evidence>
<feature type="transmembrane region" description="Helical" evidence="7">
    <location>
        <begin position="419"/>
        <end position="440"/>
    </location>
</feature>
<keyword evidence="5 7" id="KW-0472">Membrane</keyword>
<protein>
    <submittedName>
        <fullName evidence="8">Cell division protein FtsW</fullName>
    </submittedName>
</protein>
<reference evidence="8" key="2">
    <citation type="journal article" date="2021" name="PeerJ">
        <title>Extensive microbial diversity within the chicken gut microbiome revealed by metagenomics and culture.</title>
        <authorList>
            <person name="Gilroy R."/>
            <person name="Ravi A."/>
            <person name="Getino M."/>
            <person name="Pursley I."/>
            <person name="Horton D.L."/>
            <person name="Alikhan N.F."/>
            <person name="Baker D."/>
            <person name="Gharbi K."/>
            <person name="Hall N."/>
            <person name="Watson M."/>
            <person name="Adriaenssens E.M."/>
            <person name="Foster-Nyarko E."/>
            <person name="Jarju S."/>
            <person name="Secka A."/>
            <person name="Antonio M."/>
            <person name="Oren A."/>
            <person name="Chaudhuri R.R."/>
            <person name="La Ragione R."/>
            <person name="Hildebrand F."/>
            <person name="Pallen M.J."/>
        </authorList>
    </citation>
    <scope>NUCLEOTIDE SEQUENCE</scope>
    <source>
        <strain evidence="8">ChiGjej1B1-1684</strain>
    </source>
</reference>
<keyword evidence="8" id="KW-0131">Cell cycle</keyword>
<feature type="transmembrane region" description="Helical" evidence="7">
    <location>
        <begin position="238"/>
        <end position="258"/>
    </location>
</feature>
<gene>
    <name evidence="8" type="ORF">IAD22_00280</name>
</gene>
<keyword evidence="3" id="KW-0133">Cell shape</keyword>
<feature type="transmembrane region" description="Helical" evidence="7">
    <location>
        <begin position="149"/>
        <end position="168"/>
    </location>
</feature>